<evidence type="ECO:0000256" key="1">
    <source>
        <dbReference type="ARBA" id="ARBA00022670"/>
    </source>
</evidence>
<dbReference type="InterPro" id="IPR036005">
    <property type="entry name" value="Creatinase/aminopeptidase-like"/>
</dbReference>
<evidence type="ECO:0000256" key="3">
    <source>
        <dbReference type="ARBA" id="ARBA00022801"/>
    </source>
</evidence>
<dbReference type="Pfam" id="PF01321">
    <property type="entry name" value="Creatinase_N"/>
    <property type="match status" value="1"/>
</dbReference>
<feature type="domain" description="Creatinase N-terminal" evidence="7">
    <location>
        <begin position="33"/>
        <end position="163"/>
    </location>
</feature>
<dbReference type="SUPFAM" id="SSF55920">
    <property type="entry name" value="Creatinase/aminopeptidase"/>
    <property type="match status" value="1"/>
</dbReference>
<dbReference type="RefSeq" id="WP_229156931.1">
    <property type="nucleotide sequence ID" value="NZ_JAJEWP010000001.1"/>
</dbReference>
<keyword evidence="9" id="KW-1185">Reference proteome</keyword>
<dbReference type="PANTHER" id="PTHR46112:SF3">
    <property type="entry name" value="AMINOPEPTIDASE YPDF"/>
    <property type="match status" value="1"/>
</dbReference>
<evidence type="ECO:0000259" key="6">
    <source>
        <dbReference type="Pfam" id="PF00557"/>
    </source>
</evidence>
<dbReference type="InterPro" id="IPR000994">
    <property type="entry name" value="Pept_M24"/>
</dbReference>
<dbReference type="InterPro" id="IPR001131">
    <property type="entry name" value="Peptidase_M24B_aminopep-P_CS"/>
</dbReference>
<reference evidence="8 9" key="1">
    <citation type="submission" date="2021-10" db="EMBL/GenBank/DDBJ databases">
        <title>Draft genome of Aestuariibacter halophilus JC2043.</title>
        <authorList>
            <person name="Emsley S.A."/>
            <person name="Pfannmuller K.M."/>
            <person name="Ushijima B."/>
            <person name="Saw J.H."/>
            <person name="Videau P."/>
        </authorList>
    </citation>
    <scope>NUCLEOTIDE SEQUENCE [LARGE SCALE GENOMIC DNA]</scope>
    <source>
        <strain evidence="8 9">JC2043</strain>
    </source>
</reference>
<keyword evidence="4" id="KW-0482">Metalloprotease</keyword>
<keyword evidence="3" id="KW-0378">Hydrolase</keyword>
<proteinExistence type="inferred from homology"/>
<comment type="similarity">
    <text evidence="5">Belongs to the peptidase M24B family.</text>
</comment>
<dbReference type="Gene3D" id="3.90.230.10">
    <property type="entry name" value="Creatinase/methionine aminopeptidase superfamily"/>
    <property type="match status" value="1"/>
</dbReference>
<comment type="caution">
    <text evidence="8">The sequence shown here is derived from an EMBL/GenBank/DDBJ whole genome shotgun (WGS) entry which is preliminary data.</text>
</comment>
<dbReference type="EMBL" id="JAJEWP010000001">
    <property type="protein sequence ID" value="MCC2615018.1"/>
    <property type="molecule type" value="Genomic_DNA"/>
</dbReference>
<organism evidence="8 9">
    <name type="scientific">Fluctibacter halophilus</name>
    <dbReference type="NCBI Taxonomy" id="226011"/>
    <lineage>
        <taxon>Bacteria</taxon>
        <taxon>Pseudomonadati</taxon>
        <taxon>Pseudomonadota</taxon>
        <taxon>Gammaproteobacteria</taxon>
        <taxon>Alteromonadales</taxon>
        <taxon>Alteromonadaceae</taxon>
        <taxon>Fluctibacter</taxon>
    </lineage>
</organism>
<name>A0ABS8G3I4_9ALTE</name>
<dbReference type="InterPro" id="IPR000587">
    <property type="entry name" value="Creatinase_N"/>
</dbReference>
<keyword evidence="2 5" id="KW-0479">Metal-binding</keyword>
<gene>
    <name evidence="8" type="ORF">LJ739_02025</name>
</gene>
<evidence type="ECO:0000256" key="4">
    <source>
        <dbReference type="ARBA" id="ARBA00023049"/>
    </source>
</evidence>
<evidence type="ECO:0000313" key="9">
    <source>
        <dbReference type="Proteomes" id="UP001520878"/>
    </source>
</evidence>
<dbReference type="PANTHER" id="PTHR46112">
    <property type="entry name" value="AMINOPEPTIDASE"/>
    <property type="match status" value="1"/>
</dbReference>
<dbReference type="InterPro" id="IPR029149">
    <property type="entry name" value="Creatin/AminoP/Spt16_N"/>
</dbReference>
<dbReference type="Gene3D" id="3.40.350.10">
    <property type="entry name" value="Creatinase/prolidase N-terminal domain"/>
    <property type="match status" value="1"/>
</dbReference>
<sequence length="402" mass="44203">MTHAEQQHYQAIEQDSLYERRPEAIAPAVYTVRIAALQQALVAEQLDACLLACGGNLRYFTGLDWRATERFVGCLVTPQAVIAVCPAFERDSHIASQAIETEYALWQEEASVIELVLTLLEKQGSRTLALDPNVSADVVLRLQSTAQAPHISDASTLLAGFRQCKSAQELALIQHAMDITLRVHQLAYQFIQPGVLASEVKRFIDNAHRQLGADNGSTFCAVQFGQATAYPHGVPGDQRLEDNQLVLVDTGCTVHGYHSDITRTYSVGQVSQQIRDTWQIEKQAQAAAFAAARIGAPCGSVDDAARAVATRCGLGPDYTLPGMPHRTGHGIGLEIHEGPYLVRGDNTLLAAGMCFSNEPMIVYPDQFGVRLEDHFYMTDDGPRWFTQPQWQLDKPFAPLTQD</sequence>
<keyword evidence="1" id="KW-0645">Protease</keyword>
<dbReference type="Proteomes" id="UP001520878">
    <property type="component" value="Unassembled WGS sequence"/>
</dbReference>
<feature type="domain" description="Peptidase M24" evidence="6">
    <location>
        <begin position="172"/>
        <end position="379"/>
    </location>
</feature>
<evidence type="ECO:0000256" key="5">
    <source>
        <dbReference type="RuleBase" id="RU000590"/>
    </source>
</evidence>
<evidence type="ECO:0000256" key="2">
    <source>
        <dbReference type="ARBA" id="ARBA00022723"/>
    </source>
</evidence>
<dbReference type="PROSITE" id="PS00491">
    <property type="entry name" value="PROLINE_PEPTIDASE"/>
    <property type="match status" value="1"/>
</dbReference>
<protein>
    <submittedName>
        <fullName evidence="8">Xaa-Pro peptidase family protein</fullName>
    </submittedName>
</protein>
<accession>A0ABS8G3I4</accession>
<evidence type="ECO:0000313" key="8">
    <source>
        <dbReference type="EMBL" id="MCC2615018.1"/>
    </source>
</evidence>
<dbReference type="InterPro" id="IPR050659">
    <property type="entry name" value="Peptidase_M24B"/>
</dbReference>
<dbReference type="Pfam" id="PF00557">
    <property type="entry name" value="Peptidase_M24"/>
    <property type="match status" value="1"/>
</dbReference>
<evidence type="ECO:0000259" key="7">
    <source>
        <dbReference type="Pfam" id="PF01321"/>
    </source>
</evidence>
<dbReference type="SUPFAM" id="SSF53092">
    <property type="entry name" value="Creatinase/prolidase N-terminal domain"/>
    <property type="match status" value="1"/>
</dbReference>